<protein>
    <submittedName>
        <fullName evidence="1">Uncharacterized protein</fullName>
    </submittedName>
</protein>
<feature type="non-terminal residue" evidence="1">
    <location>
        <position position="38"/>
    </location>
</feature>
<sequence>MRGVQVSELELNTTGGVTVKGLATIFEDGEVVGASYLA</sequence>
<dbReference type="AlphaFoldDB" id="A0A0F8ZYS5"/>
<comment type="caution">
    <text evidence="1">The sequence shown here is derived from an EMBL/GenBank/DDBJ whole genome shotgun (WGS) entry which is preliminary data.</text>
</comment>
<evidence type="ECO:0000313" key="1">
    <source>
        <dbReference type="EMBL" id="KKK65086.1"/>
    </source>
</evidence>
<proteinExistence type="predicted"/>
<accession>A0A0F8ZYS5</accession>
<dbReference type="EMBL" id="LAZR01060726">
    <property type="protein sequence ID" value="KKK65086.1"/>
    <property type="molecule type" value="Genomic_DNA"/>
</dbReference>
<organism evidence="1">
    <name type="scientific">marine sediment metagenome</name>
    <dbReference type="NCBI Taxonomy" id="412755"/>
    <lineage>
        <taxon>unclassified sequences</taxon>
        <taxon>metagenomes</taxon>
        <taxon>ecological metagenomes</taxon>
    </lineage>
</organism>
<gene>
    <name evidence="1" type="ORF">LCGC14_2977710</name>
</gene>
<name>A0A0F8ZYS5_9ZZZZ</name>
<reference evidence="1" key="1">
    <citation type="journal article" date="2015" name="Nature">
        <title>Complex archaea that bridge the gap between prokaryotes and eukaryotes.</title>
        <authorList>
            <person name="Spang A."/>
            <person name="Saw J.H."/>
            <person name="Jorgensen S.L."/>
            <person name="Zaremba-Niedzwiedzka K."/>
            <person name="Martijn J."/>
            <person name="Lind A.E."/>
            <person name="van Eijk R."/>
            <person name="Schleper C."/>
            <person name="Guy L."/>
            <person name="Ettema T.J."/>
        </authorList>
    </citation>
    <scope>NUCLEOTIDE SEQUENCE</scope>
</reference>